<reference evidence="2" key="1">
    <citation type="submission" date="2020-02" db="EMBL/GenBank/DDBJ databases">
        <authorList>
            <person name="Meier V. D."/>
        </authorList>
    </citation>
    <scope>NUCLEOTIDE SEQUENCE</scope>
    <source>
        <strain evidence="2">AVDCRST_MAG28</strain>
    </source>
</reference>
<gene>
    <name evidence="2" type="ORF">AVDCRST_MAG28-502</name>
</gene>
<dbReference type="AlphaFoldDB" id="A0A6J4QF21"/>
<organism evidence="2">
    <name type="scientific">uncultured Rubrobacteraceae bacterium</name>
    <dbReference type="NCBI Taxonomy" id="349277"/>
    <lineage>
        <taxon>Bacteria</taxon>
        <taxon>Bacillati</taxon>
        <taxon>Actinomycetota</taxon>
        <taxon>Rubrobacteria</taxon>
        <taxon>Rubrobacterales</taxon>
        <taxon>Rubrobacteraceae</taxon>
        <taxon>environmental samples</taxon>
    </lineage>
</organism>
<protein>
    <recommendedName>
        <fullName evidence="1">AB hydrolase-1 domain-containing protein</fullName>
    </recommendedName>
</protein>
<dbReference type="InterPro" id="IPR000073">
    <property type="entry name" value="AB_hydrolase_1"/>
</dbReference>
<dbReference type="Pfam" id="PF12697">
    <property type="entry name" value="Abhydrolase_6"/>
    <property type="match status" value="1"/>
</dbReference>
<dbReference type="EMBL" id="CADCVE010000013">
    <property type="protein sequence ID" value="CAA9442167.1"/>
    <property type="molecule type" value="Genomic_DNA"/>
</dbReference>
<sequence length="284" mass="30858">MSEFVERTIDVEGSRVRYLTAGEGLPLVLLHGVGTSSGEWSRLLPELARNYLVYAVDLPGYGGSYVPPDYAPAYTASFVKAFLDSVGVKRAVVVGNSFGGLVALHLALSEPARVYALVLSDSAGLGRAVNPGLVALSSPGAGELRTALDKTPPGAARRAFRRALLMFARPWQIPLKWLKDQYKLAQLPNFTDATLGTIRSVVGSMGQREVLLDQLPNLRMPTLIVWGIEDKVIPYPHAKEAIALLQDGSLELIPNCGHLPHVEQPKRFVSVLGQFLSEQQPHKE</sequence>
<dbReference type="PRINTS" id="PR00111">
    <property type="entry name" value="ABHYDROLASE"/>
</dbReference>
<dbReference type="InterPro" id="IPR029058">
    <property type="entry name" value="AB_hydrolase_fold"/>
</dbReference>
<name>A0A6J4QF21_9ACTN</name>
<dbReference type="GO" id="GO:0003824">
    <property type="term" value="F:catalytic activity"/>
    <property type="evidence" value="ECO:0007669"/>
    <property type="project" value="InterPro"/>
</dbReference>
<evidence type="ECO:0000259" key="1">
    <source>
        <dbReference type="Pfam" id="PF12697"/>
    </source>
</evidence>
<accession>A0A6J4QF21</accession>
<dbReference type="PRINTS" id="PR00412">
    <property type="entry name" value="EPOXHYDRLASE"/>
</dbReference>
<proteinExistence type="predicted"/>
<evidence type="ECO:0000313" key="2">
    <source>
        <dbReference type="EMBL" id="CAA9442167.1"/>
    </source>
</evidence>
<dbReference type="PANTHER" id="PTHR46438">
    <property type="entry name" value="ALPHA/BETA-HYDROLASES SUPERFAMILY PROTEIN"/>
    <property type="match status" value="1"/>
</dbReference>
<dbReference type="SUPFAM" id="SSF53474">
    <property type="entry name" value="alpha/beta-Hydrolases"/>
    <property type="match status" value="1"/>
</dbReference>
<dbReference type="InterPro" id="IPR000639">
    <property type="entry name" value="Epox_hydrolase-like"/>
</dbReference>
<dbReference type="Gene3D" id="3.40.50.1820">
    <property type="entry name" value="alpha/beta hydrolase"/>
    <property type="match status" value="1"/>
</dbReference>
<feature type="domain" description="AB hydrolase-1" evidence="1">
    <location>
        <begin position="27"/>
        <end position="270"/>
    </location>
</feature>